<feature type="region of interest" description="Disordered" evidence="2">
    <location>
        <begin position="672"/>
        <end position="871"/>
    </location>
</feature>
<gene>
    <name evidence="3" type="ORF">RHOBADRAFT_55121</name>
</gene>
<evidence type="ECO:0008006" key="5">
    <source>
        <dbReference type="Google" id="ProtNLM"/>
    </source>
</evidence>
<name>A0A0P9F1B3_RHOGW</name>
<dbReference type="GO" id="GO:0003723">
    <property type="term" value="F:RNA binding"/>
    <property type="evidence" value="ECO:0007669"/>
    <property type="project" value="UniProtKB-UniRule"/>
</dbReference>
<sequence length="871" mass="96643">MALSAYEPGRRSVFSRCVKAFRDPLRAMRAPIDRRDLSALEEHWREVERGEGTTAGYSEPDRRATLQHAIPPLASCWVAVHAPRQATEEAVRALCTSVDAEVERLERRAAEQGRALERDGAGDTAGEQAYDNVVARLALAQKKCKYLRQRLRRTGAATHSGHGTGTVPQLAPQHPHASGEHLDTASDHQQHSTAAGQHELSEGSDRGRRGDSAGDDDAKMSEVKGMGTGTGRARSTTVEMSGEGMSGEVVKEREREVMPEVDQEEFRSDIAGFEEPRSTTTRPYHAAPPLLDAQPPPPPLTPRSQKMFDNFDMRRVAYPRPSPPPPDRVVYQYFAALPYPNSGGHLVGIGGRTATDIRFRSGVGSFSVFIREDELAYVVIIGTRRAIQLALDMVKKIEGGDAAHVRRGAWERMRSQAAGSSWADYDEVNLERVDGWWLLDRFTDAAHDARTRNAPHYARDPGRQQGDAVPYGGQPVPSAWRNDSRASYPSATSRDYRIPPPERPASEARSSVRPDEYPRDEPSRTSARRRSSRSASPPRRSGRSDRSPSRSPPRSSSLSPPPSRIDTPRSSQAPRASRPGRSHRHDPSTTSSESVEHASSLSIPIPVSAIERFVGANAGGHFITQTTGVRLVVEAALDSTTLRLELGPGATSQSLVEARQLVEKVLASNGLGEQSGTRWSSAPRSSREDSRHRSGRERESDGHERGGGRDRRGRSRSREREGSRHEKGRGEGRGKGRRRDGRDETSRKEKGRDSRRRDERSYSPAPRSRQSADTRRAHRPRDDDRSTRPRSRSPTPTTASPRRSSTARTTAQLDHRPYDTVPHSQYAAPRHAQHKSSSTSGRPPPREWDLQIERDRAYEAQDSRWGWQRGT</sequence>
<feature type="region of interest" description="Disordered" evidence="2">
    <location>
        <begin position="276"/>
        <end position="298"/>
    </location>
</feature>
<feature type="compositionally biased region" description="Polar residues" evidence="2">
    <location>
        <begin position="672"/>
        <end position="684"/>
    </location>
</feature>
<evidence type="ECO:0000256" key="1">
    <source>
        <dbReference type="PROSITE-ProRule" id="PRU00117"/>
    </source>
</evidence>
<feature type="region of interest" description="Disordered" evidence="2">
    <location>
        <begin position="452"/>
        <end position="600"/>
    </location>
</feature>
<feature type="compositionally biased region" description="Basic and acidic residues" evidence="2">
    <location>
        <begin position="504"/>
        <end position="523"/>
    </location>
</feature>
<keyword evidence="1" id="KW-0694">RNA-binding</keyword>
<dbReference type="OMA" id="WADYDEV"/>
<evidence type="ECO:0000256" key="2">
    <source>
        <dbReference type="SAM" id="MobiDB-lite"/>
    </source>
</evidence>
<dbReference type="PROSITE" id="PS50084">
    <property type="entry name" value="KH_TYPE_1"/>
    <property type="match status" value="1"/>
</dbReference>
<feature type="region of interest" description="Disordered" evidence="2">
    <location>
        <begin position="154"/>
        <end position="248"/>
    </location>
</feature>
<protein>
    <recommendedName>
        <fullName evidence="5">K Homology domain-containing protein</fullName>
    </recommendedName>
</protein>
<evidence type="ECO:0000313" key="3">
    <source>
        <dbReference type="EMBL" id="KPV73368.1"/>
    </source>
</evidence>
<dbReference type="CDD" id="cd00105">
    <property type="entry name" value="KH-I"/>
    <property type="match status" value="1"/>
</dbReference>
<organism evidence="3 4">
    <name type="scientific">Rhodotorula graminis (strain WP1)</name>
    <dbReference type="NCBI Taxonomy" id="578459"/>
    <lineage>
        <taxon>Eukaryota</taxon>
        <taxon>Fungi</taxon>
        <taxon>Dikarya</taxon>
        <taxon>Basidiomycota</taxon>
        <taxon>Pucciniomycotina</taxon>
        <taxon>Microbotryomycetes</taxon>
        <taxon>Sporidiobolales</taxon>
        <taxon>Sporidiobolaceae</taxon>
        <taxon>Rhodotorula</taxon>
    </lineage>
</organism>
<evidence type="ECO:0000313" key="4">
    <source>
        <dbReference type="Proteomes" id="UP000053890"/>
    </source>
</evidence>
<feature type="compositionally biased region" description="Low complexity" evidence="2">
    <location>
        <begin position="588"/>
        <end position="600"/>
    </location>
</feature>
<feature type="compositionally biased region" description="Basic and acidic residues" evidence="2">
    <location>
        <begin position="685"/>
        <end position="761"/>
    </location>
</feature>
<proteinExistence type="predicted"/>
<accession>A0A0P9F1B3</accession>
<feature type="compositionally biased region" description="Basic and acidic residues" evidence="2">
    <location>
        <begin position="177"/>
        <end position="190"/>
    </location>
</feature>
<dbReference type="Proteomes" id="UP000053890">
    <property type="component" value="Unassembled WGS sequence"/>
</dbReference>
<dbReference type="GeneID" id="28978123"/>
<dbReference type="AlphaFoldDB" id="A0A0P9F1B3"/>
<dbReference type="RefSeq" id="XP_018269417.1">
    <property type="nucleotide sequence ID" value="XM_018417675.1"/>
</dbReference>
<reference evidence="3 4" key="1">
    <citation type="journal article" date="2015" name="Front. Microbiol.">
        <title>Genome sequence of the plant growth promoting endophytic yeast Rhodotorula graminis WP1.</title>
        <authorList>
            <person name="Firrincieli A."/>
            <person name="Otillar R."/>
            <person name="Salamov A."/>
            <person name="Schmutz J."/>
            <person name="Khan Z."/>
            <person name="Redman R.S."/>
            <person name="Fleck N.D."/>
            <person name="Lindquist E."/>
            <person name="Grigoriev I.V."/>
            <person name="Doty S.L."/>
        </authorList>
    </citation>
    <scope>NUCLEOTIDE SEQUENCE [LARGE SCALE GENOMIC DNA]</scope>
    <source>
        <strain evidence="3 4">WP1</strain>
    </source>
</reference>
<feature type="compositionally biased region" description="Basic and acidic residues" evidence="2">
    <location>
        <begin position="452"/>
        <end position="462"/>
    </location>
</feature>
<feature type="compositionally biased region" description="Basic and acidic residues" evidence="2">
    <location>
        <begin position="199"/>
        <end position="222"/>
    </location>
</feature>
<dbReference type="EMBL" id="KQ474083">
    <property type="protein sequence ID" value="KPV73368.1"/>
    <property type="molecule type" value="Genomic_DNA"/>
</dbReference>
<keyword evidence="4" id="KW-1185">Reference proteome</keyword>
<feature type="compositionally biased region" description="Low complexity" evidence="2">
    <location>
        <begin position="792"/>
        <end position="811"/>
    </location>
</feature>
<feature type="compositionally biased region" description="Basic and acidic residues" evidence="2">
    <location>
        <begin position="844"/>
        <end position="862"/>
    </location>
</feature>
<dbReference type="OrthoDB" id="10666260at2759"/>
<feature type="compositionally biased region" description="Basic and acidic residues" evidence="2">
    <location>
        <begin position="770"/>
        <end position="787"/>
    </location>
</feature>